<comment type="caution">
    <text evidence="6">The sequence shown here is derived from an EMBL/GenBank/DDBJ whole genome shotgun (WGS) entry which is preliminary data.</text>
</comment>
<evidence type="ECO:0000313" key="7">
    <source>
        <dbReference type="Proteomes" id="UP000316096"/>
    </source>
</evidence>
<dbReference type="InterPro" id="IPR005122">
    <property type="entry name" value="Uracil-DNA_glycosylase-like"/>
</dbReference>
<evidence type="ECO:0000259" key="5">
    <source>
        <dbReference type="SMART" id="SM00986"/>
    </source>
</evidence>
<protein>
    <submittedName>
        <fullName evidence="6">G/U mismatch-specific uracil-DNA glycosylase</fullName>
    </submittedName>
</protein>
<sequence length="246" mass="26931">MINLRVVQGTYVRTLPPWATHPQDVPREGPRLMARTSQRRTDDPTSGTPRRRRTRAELDTARGARLPDLIADDLAVLLVGINPGLSSAADGRHFATPGNRLWPALYRAGFTPRLLRAEQGDHLLEYGIGITSIVDRPTVRAAELTRSEYAEGGVQLRRRVLARRPAWLALLGVTGYRAAFDAPGASVGLQRQTIGETRIWVLPNPSGLNAHYPPALLAREFARLRIAAGLPDRSGVLGAVEPPEPE</sequence>
<dbReference type="Gene3D" id="3.40.470.10">
    <property type="entry name" value="Uracil-DNA glycosylase-like domain"/>
    <property type="match status" value="1"/>
</dbReference>
<dbReference type="Proteomes" id="UP000316096">
    <property type="component" value="Unassembled WGS sequence"/>
</dbReference>
<keyword evidence="2" id="KW-0378">Hydrolase</keyword>
<dbReference type="SMART" id="SM00987">
    <property type="entry name" value="UreE_C"/>
    <property type="match status" value="1"/>
</dbReference>
<dbReference type="EMBL" id="VFOZ01000001">
    <property type="protein sequence ID" value="TQL97195.1"/>
    <property type="molecule type" value="Genomic_DNA"/>
</dbReference>
<feature type="region of interest" description="Disordered" evidence="4">
    <location>
        <begin position="16"/>
        <end position="59"/>
    </location>
</feature>
<dbReference type="GO" id="GO:0004844">
    <property type="term" value="F:uracil DNA N-glycosylase activity"/>
    <property type="evidence" value="ECO:0007669"/>
    <property type="project" value="TreeGrafter"/>
</dbReference>
<keyword evidence="3" id="KW-0234">DNA repair</keyword>
<evidence type="ECO:0000256" key="3">
    <source>
        <dbReference type="ARBA" id="ARBA00023204"/>
    </source>
</evidence>
<dbReference type="Pfam" id="PF03167">
    <property type="entry name" value="UDG"/>
    <property type="match status" value="1"/>
</dbReference>
<dbReference type="GO" id="GO:0006285">
    <property type="term" value="P:base-excision repair, AP site formation"/>
    <property type="evidence" value="ECO:0007669"/>
    <property type="project" value="InterPro"/>
</dbReference>
<dbReference type="CDD" id="cd10028">
    <property type="entry name" value="UDG-F2_TDG_MUG"/>
    <property type="match status" value="1"/>
</dbReference>
<keyword evidence="1" id="KW-0227">DNA damage</keyword>
<reference evidence="6 7" key="1">
    <citation type="submission" date="2019-06" db="EMBL/GenBank/DDBJ databases">
        <title>Sequencing the genomes of 1000 actinobacteria strains.</title>
        <authorList>
            <person name="Klenk H.-P."/>
        </authorList>
    </citation>
    <scope>NUCLEOTIDE SEQUENCE [LARGE SCALE GENOMIC DNA]</scope>
    <source>
        <strain evidence="6 7">DSM 102200</strain>
    </source>
</reference>
<name>A0A543CJG0_9ACTN</name>
<organism evidence="6 7">
    <name type="scientific">Actinoallomurus bryophytorum</name>
    <dbReference type="NCBI Taxonomy" id="1490222"/>
    <lineage>
        <taxon>Bacteria</taxon>
        <taxon>Bacillati</taxon>
        <taxon>Actinomycetota</taxon>
        <taxon>Actinomycetes</taxon>
        <taxon>Streptosporangiales</taxon>
        <taxon>Thermomonosporaceae</taxon>
        <taxon>Actinoallomurus</taxon>
    </lineage>
</organism>
<accession>A0A543CJG0</accession>
<dbReference type="PANTHER" id="PTHR12159:SF9">
    <property type="entry name" value="G_T MISMATCH-SPECIFIC THYMINE DNA GLYCOSYLASE"/>
    <property type="match status" value="1"/>
</dbReference>
<dbReference type="InterPro" id="IPR036895">
    <property type="entry name" value="Uracil-DNA_glycosylase-like_sf"/>
</dbReference>
<evidence type="ECO:0000256" key="2">
    <source>
        <dbReference type="ARBA" id="ARBA00022801"/>
    </source>
</evidence>
<dbReference type="InterPro" id="IPR015637">
    <property type="entry name" value="MUG/TDG"/>
</dbReference>
<evidence type="ECO:0000313" key="6">
    <source>
        <dbReference type="EMBL" id="TQL97195.1"/>
    </source>
</evidence>
<dbReference type="AlphaFoldDB" id="A0A543CJG0"/>
<gene>
    <name evidence="6" type="ORF">FB559_2773</name>
</gene>
<dbReference type="NCBIfam" id="NF007570">
    <property type="entry name" value="PRK10201.1"/>
    <property type="match status" value="1"/>
</dbReference>
<evidence type="ECO:0000256" key="1">
    <source>
        <dbReference type="ARBA" id="ARBA00022763"/>
    </source>
</evidence>
<dbReference type="SMART" id="SM00986">
    <property type="entry name" value="UDG"/>
    <property type="match status" value="1"/>
</dbReference>
<feature type="domain" description="Uracil-DNA glycosylase-like" evidence="5">
    <location>
        <begin position="67"/>
        <end position="225"/>
    </location>
</feature>
<dbReference type="SUPFAM" id="SSF52141">
    <property type="entry name" value="Uracil-DNA glycosylase-like"/>
    <property type="match status" value="1"/>
</dbReference>
<dbReference type="GO" id="GO:0008263">
    <property type="term" value="F:pyrimidine-specific mismatch base pair DNA N-glycosylase activity"/>
    <property type="evidence" value="ECO:0007669"/>
    <property type="project" value="TreeGrafter"/>
</dbReference>
<evidence type="ECO:0000256" key="4">
    <source>
        <dbReference type="SAM" id="MobiDB-lite"/>
    </source>
</evidence>
<dbReference type="PANTHER" id="PTHR12159">
    <property type="entry name" value="G/T AND G/U MISMATCH-SPECIFIC DNA GLYCOSYLASE"/>
    <property type="match status" value="1"/>
</dbReference>
<keyword evidence="7" id="KW-1185">Reference proteome</keyword>
<proteinExistence type="predicted"/>